<dbReference type="Gene3D" id="3.40.50.1820">
    <property type="entry name" value="alpha/beta hydrolase"/>
    <property type="match status" value="1"/>
</dbReference>
<dbReference type="Proteomes" id="UP000298061">
    <property type="component" value="Unassembled WGS sequence"/>
</dbReference>
<gene>
    <name evidence="1" type="ORF">EWM64_g8758</name>
</gene>
<proteinExistence type="predicted"/>
<evidence type="ECO:0000313" key="2">
    <source>
        <dbReference type="Proteomes" id="UP000298061"/>
    </source>
</evidence>
<dbReference type="SUPFAM" id="SSF53474">
    <property type="entry name" value="alpha/beta-Hydrolases"/>
    <property type="match status" value="1"/>
</dbReference>
<name>A0A4Y9ZMQ4_9AGAM</name>
<protein>
    <recommendedName>
        <fullName evidence="3">Carboxylesterase type B domain-containing protein</fullName>
    </recommendedName>
</protein>
<sequence length="198" mass="22344">MITGNCDDEGSLFSISSANITDEDEVRTFLKEFMLPNATDYELDLTLRHYPGLPSAGCPFDTGFRNILGPQYKRIAAIQGDVVFHSPRRFFLQHLAGRQNSWSFLSKRMKDLAFMGSAHATDILNAFGDGELRDYIIRFVNTLDPNGGRAHAWPKYDLQNPQAVVFQDSVIWPVISVQDDYRKDAMAFVANLSLLHPL</sequence>
<evidence type="ECO:0008006" key="3">
    <source>
        <dbReference type="Google" id="ProtNLM"/>
    </source>
</evidence>
<evidence type="ECO:0000313" key="1">
    <source>
        <dbReference type="EMBL" id="TFY75253.1"/>
    </source>
</evidence>
<dbReference type="STRING" id="135208.A0A4Y9ZMQ4"/>
<organism evidence="1 2">
    <name type="scientific">Hericium alpestre</name>
    <dbReference type="NCBI Taxonomy" id="135208"/>
    <lineage>
        <taxon>Eukaryota</taxon>
        <taxon>Fungi</taxon>
        <taxon>Dikarya</taxon>
        <taxon>Basidiomycota</taxon>
        <taxon>Agaricomycotina</taxon>
        <taxon>Agaricomycetes</taxon>
        <taxon>Russulales</taxon>
        <taxon>Hericiaceae</taxon>
        <taxon>Hericium</taxon>
    </lineage>
</organism>
<dbReference type="AlphaFoldDB" id="A0A4Y9ZMQ4"/>
<keyword evidence="2" id="KW-1185">Reference proteome</keyword>
<dbReference type="OrthoDB" id="3222874at2759"/>
<reference evidence="1 2" key="1">
    <citation type="submission" date="2019-02" db="EMBL/GenBank/DDBJ databases">
        <title>Genome sequencing of the rare red list fungi Hericium alpestre (H. flagellum).</title>
        <authorList>
            <person name="Buettner E."/>
            <person name="Kellner H."/>
        </authorList>
    </citation>
    <scope>NUCLEOTIDE SEQUENCE [LARGE SCALE GENOMIC DNA]</scope>
    <source>
        <strain evidence="1 2">DSM 108284</strain>
    </source>
</reference>
<accession>A0A4Y9ZMQ4</accession>
<comment type="caution">
    <text evidence="1">The sequence shown here is derived from an EMBL/GenBank/DDBJ whole genome shotgun (WGS) entry which is preliminary data.</text>
</comment>
<dbReference type="InterPro" id="IPR029058">
    <property type="entry name" value="AB_hydrolase_fold"/>
</dbReference>
<dbReference type="EMBL" id="SFCI01001656">
    <property type="protein sequence ID" value="TFY75253.1"/>
    <property type="molecule type" value="Genomic_DNA"/>
</dbReference>